<gene>
    <name evidence="1" type="ORF">PLANPX_2991</name>
</gene>
<name>A0A5K7XKD6_9BACT</name>
<organism evidence="1 2">
    <name type="scientific">Lacipirellula parvula</name>
    <dbReference type="NCBI Taxonomy" id="2650471"/>
    <lineage>
        <taxon>Bacteria</taxon>
        <taxon>Pseudomonadati</taxon>
        <taxon>Planctomycetota</taxon>
        <taxon>Planctomycetia</taxon>
        <taxon>Pirellulales</taxon>
        <taxon>Lacipirellulaceae</taxon>
        <taxon>Lacipirellula</taxon>
    </lineage>
</organism>
<dbReference type="RefSeq" id="WP_152099166.1">
    <property type="nucleotide sequence ID" value="NZ_AP021861.1"/>
</dbReference>
<keyword evidence="2" id="KW-1185">Reference proteome</keyword>
<accession>A0A5K7XKD6</accession>
<reference evidence="2" key="1">
    <citation type="submission" date="2019-10" db="EMBL/GenBank/DDBJ databases">
        <title>Lacipirellula parvula gen. nov., sp. nov., representing a lineage of planctomycetes widespread in freshwater anoxic habitats, and description of the family Lacipirellulaceae.</title>
        <authorList>
            <person name="Dedysh S.N."/>
            <person name="Kulichevskaya I.S."/>
            <person name="Beletsky A.V."/>
            <person name="Rakitin A.L."/>
            <person name="Mardanov A.V."/>
            <person name="Ivanova A.A."/>
            <person name="Saltykova V.X."/>
            <person name="Rijpstra W.I.C."/>
            <person name="Sinninghe Damste J.S."/>
            <person name="Ravin N.V."/>
        </authorList>
    </citation>
    <scope>NUCLEOTIDE SEQUENCE [LARGE SCALE GENOMIC DNA]</scope>
    <source>
        <strain evidence="2">PX69</strain>
    </source>
</reference>
<dbReference type="KEGG" id="lpav:PLANPX_2991"/>
<dbReference type="AlphaFoldDB" id="A0A5K7XKD6"/>
<evidence type="ECO:0000313" key="2">
    <source>
        <dbReference type="Proteomes" id="UP000326837"/>
    </source>
</evidence>
<dbReference type="Proteomes" id="UP000326837">
    <property type="component" value="Chromosome"/>
</dbReference>
<proteinExistence type="predicted"/>
<evidence type="ECO:0000313" key="1">
    <source>
        <dbReference type="EMBL" id="BBO33379.1"/>
    </source>
</evidence>
<dbReference type="EMBL" id="AP021861">
    <property type="protein sequence ID" value="BBO33379.1"/>
    <property type="molecule type" value="Genomic_DNA"/>
</dbReference>
<protein>
    <submittedName>
        <fullName evidence="1">Uncharacterized protein</fullName>
    </submittedName>
</protein>
<sequence>MAKKKKAKSAKLREKNPQSYGVIFLDQIAPPIPVNGPKPIEIDLTLDEGLKLHLALLQALSELNRLDRRSPRSRARGIRFSLYPDQNRLMVEQGSVKDNSAPR</sequence>